<accession>A0ABQ5ULN4</accession>
<protein>
    <recommendedName>
        <fullName evidence="2">Anti-sigma factor NepR domain-containing protein</fullName>
    </recommendedName>
</protein>
<dbReference type="InterPro" id="IPR041649">
    <property type="entry name" value="NepR"/>
</dbReference>
<dbReference type="Proteomes" id="UP001161405">
    <property type="component" value="Unassembled WGS sequence"/>
</dbReference>
<name>A0ABQ5ULN4_9HYPH</name>
<feature type="domain" description="Anti-sigma factor NepR" evidence="2">
    <location>
        <begin position="25"/>
        <end position="57"/>
    </location>
</feature>
<sequence length="67" mass="7245">MNDTPKMNGAAHGAHSATPSDSSEHISKKLRELYDSVADEGVSDRFLDLLERLDQAEKESGPEGESS</sequence>
<reference evidence="3" key="2">
    <citation type="submission" date="2023-01" db="EMBL/GenBank/DDBJ databases">
        <title>Draft genome sequence of Maritalea porphyrae strain NBRC 107169.</title>
        <authorList>
            <person name="Sun Q."/>
            <person name="Mori K."/>
        </authorList>
    </citation>
    <scope>NUCLEOTIDE SEQUENCE</scope>
    <source>
        <strain evidence="3">NBRC 107169</strain>
    </source>
</reference>
<evidence type="ECO:0000256" key="1">
    <source>
        <dbReference type="SAM" id="MobiDB-lite"/>
    </source>
</evidence>
<keyword evidence="4" id="KW-1185">Reference proteome</keyword>
<feature type="region of interest" description="Disordered" evidence="1">
    <location>
        <begin position="1"/>
        <end position="27"/>
    </location>
</feature>
<evidence type="ECO:0000313" key="3">
    <source>
        <dbReference type="EMBL" id="GLQ15946.1"/>
    </source>
</evidence>
<evidence type="ECO:0000259" key="2">
    <source>
        <dbReference type="Pfam" id="PF18557"/>
    </source>
</evidence>
<proteinExistence type="predicted"/>
<evidence type="ECO:0000313" key="4">
    <source>
        <dbReference type="Proteomes" id="UP001161405"/>
    </source>
</evidence>
<dbReference type="EMBL" id="BSNI01000001">
    <property type="protein sequence ID" value="GLQ15946.1"/>
    <property type="molecule type" value="Genomic_DNA"/>
</dbReference>
<reference evidence="3" key="1">
    <citation type="journal article" date="2014" name="Int. J. Syst. Evol. Microbiol.">
        <title>Complete genome of a new Firmicutes species belonging to the dominant human colonic microbiota ('Ruminococcus bicirculans') reveals two chromosomes and a selective capacity to utilize plant glucans.</title>
        <authorList>
            <consortium name="NISC Comparative Sequencing Program"/>
            <person name="Wegmann U."/>
            <person name="Louis P."/>
            <person name="Goesmann A."/>
            <person name="Henrissat B."/>
            <person name="Duncan S.H."/>
            <person name="Flint H.J."/>
        </authorList>
    </citation>
    <scope>NUCLEOTIDE SEQUENCE</scope>
    <source>
        <strain evidence="3">NBRC 107169</strain>
    </source>
</reference>
<dbReference type="Pfam" id="PF18557">
    <property type="entry name" value="NepR"/>
    <property type="match status" value="1"/>
</dbReference>
<comment type="caution">
    <text evidence="3">The sequence shown here is derived from an EMBL/GenBank/DDBJ whole genome shotgun (WGS) entry which is preliminary data.</text>
</comment>
<gene>
    <name evidence="3" type="ORF">GCM10007879_01950</name>
</gene>
<organism evidence="3 4">
    <name type="scientific">Maritalea porphyrae</name>
    <dbReference type="NCBI Taxonomy" id="880732"/>
    <lineage>
        <taxon>Bacteria</taxon>
        <taxon>Pseudomonadati</taxon>
        <taxon>Pseudomonadota</taxon>
        <taxon>Alphaproteobacteria</taxon>
        <taxon>Hyphomicrobiales</taxon>
        <taxon>Devosiaceae</taxon>
        <taxon>Maritalea</taxon>
    </lineage>
</organism>